<keyword evidence="2" id="KW-1185">Reference proteome</keyword>
<dbReference type="EMBL" id="JBHSNA010000001">
    <property type="protein sequence ID" value="MFC5564980.1"/>
    <property type="molecule type" value="Genomic_DNA"/>
</dbReference>
<dbReference type="PANTHER" id="PTHR18901">
    <property type="entry name" value="2-DEOXYGLUCOSE-6-PHOSPHATE PHOSPHATASE 2"/>
    <property type="match status" value="1"/>
</dbReference>
<dbReference type="InterPro" id="IPR023198">
    <property type="entry name" value="PGP-like_dom2"/>
</dbReference>
<dbReference type="Proteomes" id="UP001596056">
    <property type="component" value="Unassembled WGS sequence"/>
</dbReference>
<dbReference type="SFLD" id="SFLDS00003">
    <property type="entry name" value="Haloacid_Dehalogenase"/>
    <property type="match status" value="1"/>
</dbReference>
<protein>
    <submittedName>
        <fullName evidence="1">HAD family hydrolase</fullName>
    </submittedName>
</protein>
<dbReference type="InterPro" id="IPR023214">
    <property type="entry name" value="HAD_sf"/>
</dbReference>
<evidence type="ECO:0000313" key="1">
    <source>
        <dbReference type="EMBL" id="MFC5564980.1"/>
    </source>
</evidence>
<evidence type="ECO:0000313" key="2">
    <source>
        <dbReference type="Proteomes" id="UP001596056"/>
    </source>
</evidence>
<dbReference type="Pfam" id="PF00702">
    <property type="entry name" value="Hydrolase"/>
    <property type="match status" value="1"/>
</dbReference>
<dbReference type="NCBIfam" id="TIGR01509">
    <property type="entry name" value="HAD-SF-IA-v3"/>
    <property type="match status" value="1"/>
</dbReference>
<dbReference type="InterPro" id="IPR036412">
    <property type="entry name" value="HAD-like_sf"/>
</dbReference>
<dbReference type="SUPFAM" id="SSF56784">
    <property type="entry name" value="HAD-like"/>
    <property type="match status" value="1"/>
</dbReference>
<dbReference type="PANTHER" id="PTHR18901:SF38">
    <property type="entry name" value="PSEUDOURIDINE-5'-PHOSPHATASE"/>
    <property type="match status" value="1"/>
</dbReference>
<keyword evidence="1" id="KW-0378">Hydrolase</keyword>
<dbReference type="Gene3D" id="3.40.50.1000">
    <property type="entry name" value="HAD superfamily/HAD-like"/>
    <property type="match status" value="1"/>
</dbReference>
<dbReference type="SFLD" id="SFLDG01129">
    <property type="entry name" value="C1.5:_HAD__Beta-PGM__Phosphata"/>
    <property type="match status" value="1"/>
</dbReference>
<proteinExistence type="predicted"/>
<name>A0ABW0S7V3_9RHOB</name>
<dbReference type="GO" id="GO:0016787">
    <property type="term" value="F:hydrolase activity"/>
    <property type="evidence" value="ECO:0007669"/>
    <property type="project" value="UniProtKB-KW"/>
</dbReference>
<organism evidence="1 2">
    <name type="scientific">Rubellimicrobium aerolatum</name>
    <dbReference type="NCBI Taxonomy" id="490979"/>
    <lineage>
        <taxon>Bacteria</taxon>
        <taxon>Pseudomonadati</taxon>
        <taxon>Pseudomonadota</taxon>
        <taxon>Alphaproteobacteria</taxon>
        <taxon>Rhodobacterales</taxon>
        <taxon>Roseobacteraceae</taxon>
        <taxon>Rubellimicrobium</taxon>
    </lineage>
</organism>
<dbReference type="Gene3D" id="1.10.150.240">
    <property type="entry name" value="Putative phosphatase, domain 2"/>
    <property type="match status" value="1"/>
</dbReference>
<dbReference type="InterPro" id="IPR006439">
    <property type="entry name" value="HAD-SF_hydro_IA"/>
</dbReference>
<sequence>MIPELLILDCDGVLIDSEVISAKVLVEVAAEAGVAFDAAHVRDNFLGRSFPTVLKGIEAEAGRPMPEGFEAAYRGRLLERFERELRPMPGIMGLLDRLAVPACVATSSSPARAARSLAIAGLDGRLPRVFTASMVARGKPAPDLFLLAAREMGVAPGRCLVVEDSRPGVIAARAAGMAVALFAGGSHYAGLDEGALRRLFDSEPLPPPFWRWEDLAAAFPILLPSPCETRP</sequence>
<dbReference type="RefSeq" id="WP_209837110.1">
    <property type="nucleotide sequence ID" value="NZ_JAGGJP010000001.1"/>
</dbReference>
<comment type="caution">
    <text evidence="1">The sequence shown here is derived from an EMBL/GenBank/DDBJ whole genome shotgun (WGS) entry which is preliminary data.</text>
</comment>
<reference evidence="2" key="1">
    <citation type="journal article" date="2019" name="Int. J. Syst. Evol. Microbiol.">
        <title>The Global Catalogue of Microorganisms (GCM) 10K type strain sequencing project: providing services to taxonomists for standard genome sequencing and annotation.</title>
        <authorList>
            <consortium name="The Broad Institute Genomics Platform"/>
            <consortium name="The Broad Institute Genome Sequencing Center for Infectious Disease"/>
            <person name="Wu L."/>
            <person name="Ma J."/>
        </authorList>
    </citation>
    <scope>NUCLEOTIDE SEQUENCE [LARGE SCALE GENOMIC DNA]</scope>
    <source>
        <strain evidence="2">KACC 11588</strain>
    </source>
</reference>
<accession>A0ABW0S7V3</accession>
<gene>
    <name evidence="1" type="ORF">ACFPOC_00915</name>
</gene>